<evidence type="ECO:0000313" key="2">
    <source>
        <dbReference type="EMBL" id="SVE33375.1"/>
    </source>
</evidence>
<dbReference type="AlphaFoldDB" id="A0A383CNL8"/>
<keyword evidence="1" id="KW-0812">Transmembrane</keyword>
<evidence type="ECO:0008006" key="3">
    <source>
        <dbReference type="Google" id="ProtNLM"/>
    </source>
</evidence>
<dbReference type="EMBL" id="UINC01210074">
    <property type="protein sequence ID" value="SVE33375.1"/>
    <property type="molecule type" value="Genomic_DNA"/>
</dbReference>
<keyword evidence="1" id="KW-1133">Transmembrane helix</keyword>
<accession>A0A383CNL8</accession>
<feature type="transmembrane region" description="Helical" evidence="1">
    <location>
        <begin position="82"/>
        <end position="101"/>
    </location>
</feature>
<feature type="transmembrane region" description="Helical" evidence="1">
    <location>
        <begin position="42"/>
        <end position="62"/>
    </location>
</feature>
<reference evidence="2" key="1">
    <citation type="submission" date="2018-05" db="EMBL/GenBank/DDBJ databases">
        <authorList>
            <person name="Lanie J.A."/>
            <person name="Ng W.-L."/>
            <person name="Kazmierczak K.M."/>
            <person name="Andrzejewski T.M."/>
            <person name="Davidsen T.M."/>
            <person name="Wayne K.J."/>
            <person name="Tettelin H."/>
            <person name="Glass J.I."/>
            <person name="Rusch D."/>
            <person name="Podicherti R."/>
            <person name="Tsui H.-C.T."/>
            <person name="Winkler M.E."/>
        </authorList>
    </citation>
    <scope>NUCLEOTIDE SEQUENCE</scope>
</reference>
<organism evidence="2">
    <name type="scientific">marine metagenome</name>
    <dbReference type="NCBI Taxonomy" id="408172"/>
    <lineage>
        <taxon>unclassified sequences</taxon>
        <taxon>metagenomes</taxon>
        <taxon>ecological metagenomes</taxon>
    </lineage>
</organism>
<evidence type="ECO:0000256" key="1">
    <source>
        <dbReference type="SAM" id="Phobius"/>
    </source>
</evidence>
<feature type="transmembrane region" description="Helical" evidence="1">
    <location>
        <begin position="113"/>
        <end position="130"/>
    </location>
</feature>
<keyword evidence="1" id="KW-0472">Membrane</keyword>
<sequence>MDWVHLHLALNHVPVLGTVFVGLLLGAALFRKSDELKRVSLVGFVALAVVSIPIKFTGDFASEKLAGAEWLDKSRMAAHEQSADQATTCMFLLGLAAGFGLWQGRGGRKVRPVTLWVVLALAAVTFLLMARTANSGGELRHEEIRQT</sequence>
<protein>
    <recommendedName>
        <fullName evidence="3">DUF2231 domain-containing protein</fullName>
    </recommendedName>
</protein>
<gene>
    <name evidence="2" type="ORF">METZ01_LOCUS486229</name>
</gene>
<proteinExistence type="predicted"/>
<feature type="transmembrane region" description="Helical" evidence="1">
    <location>
        <begin position="12"/>
        <end position="30"/>
    </location>
</feature>
<name>A0A383CNL8_9ZZZZ</name>